<evidence type="ECO:0000313" key="2">
    <source>
        <dbReference type="Proteomes" id="UP000274843"/>
    </source>
</evidence>
<keyword evidence="2" id="KW-1185">Reference proteome</keyword>
<dbReference type="EMBL" id="RKHY01000001">
    <property type="protein sequence ID" value="ROS41452.1"/>
    <property type="molecule type" value="Genomic_DNA"/>
</dbReference>
<evidence type="ECO:0000313" key="1">
    <source>
        <dbReference type="EMBL" id="ROS41452.1"/>
    </source>
</evidence>
<reference evidence="1 2" key="1">
    <citation type="submission" date="2018-11" db="EMBL/GenBank/DDBJ databases">
        <title>Sequencing the genomes of 1000 actinobacteria strains.</title>
        <authorList>
            <person name="Klenk H.-P."/>
        </authorList>
    </citation>
    <scope>NUCLEOTIDE SEQUENCE [LARGE SCALE GENOMIC DNA]</scope>
    <source>
        <strain evidence="1 2">DSM 44348</strain>
    </source>
</reference>
<name>A0A3N2GXS7_9PSEU</name>
<dbReference type="Proteomes" id="UP000274843">
    <property type="component" value="Unassembled WGS sequence"/>
</dbReference>
<gene>
    <name evidence="1" type="ORF">EDD35_3810</name>
</gene>
<comment type="caution">
    <text evidence="1">The sequence shown here is derived from an EMBL/GenBank/DDBJ whole genome shotgun (WGS) entry which is preliminary data.</text>
</comment>
<accession>A0A3N2GXS7</accession>
<sequence>MIFQLNWRGNPERIFTTIFAMATDRVPGLRPPGRCPQRACPCQASASSDSRSFPSTGTGRLVSRFTNTCTK</sequence>
<organism evidence="1 2">
    <name type="scientific">Amycolatopsis thermoflava</name>
    <dbReference type="NCBI Taxonomy" id="84480"/>
    <lineage>
        <taxon>Bacteria</taxon>
        <taxon>Bacillati</taxon>
        <taxon>Actinomycetota</taxon>
        <taxon>Actinomycetes</taxon>
        <taxon>Pseudonocardiales</taxon>
        <taxon>Pseudonocardiaceae</taxon>
        <taxon>Amycolatopsis</taxon>
        <taxon>Amycolatopsis methanolica group</taxon>
    </lineage>
</organism>
<dbReference type="AlphaFoldDB" id="A0A3N2GXS7"/>
<proteinExistence type="predicted"/>
<protein>
    <submittedName>
        <fullName evidence="1">Uncharacterized protein</fullName>
    </submittedName>
</protein>